<comment type="subcellular location">
    <subcellularLocation>
        <location evidence="1">Secreted</location>
        <location evidence="1">Cell wall</location>
    </subcellularLocation>
</comment>
<dbReference type="EMBL" id="JAUIZM010000009">
    <property type="protein sequence ID" value="KAK1367089.1"/>
    <property type="molecule type" value="Genomic_DNA"/>
</dbReference>
<feature type="chain" id="PRO_5041940903" evidence="10">
    <location>
        <begin position="25"/>
        <end position="393"/>
    </location>
</feature>
<evidence type="ECO:0000256" key="6">
    <source>
        <dbReference type="ARBA" id="ARBA00023295"/>
    </source>
</evidence>
<keyword evidence="10" id="KW-0732">Signal</keyword>
<evidence type="ECO:0000313" key="11">
    <source>
        <dbReference type="EMBL" id="KAK1367089.1"/>
    </source>
</evidence>
<evidence type="ECO:0000313" key="12">
    <source>
        <dbReference type="Proteomes" id="UP001237642"/>
    </source>
</evidence>
<dbReference type="GO" id="GO:0071555">
    <property type="term" value="P:cell wall organization"/>
    <property type="evidence" value="ECO:0007669"/>
    <property type="project" value="UniProtKB-KW"/>
</dbReference>
<evidence type="ECO:0000256" key="7">
    <source>
        <dbReference type="ARBA" id="ARBA00023316"/>
    </source>
</evidence>
<accession>A0AAD8HH20</accession>
<gene>
    <name evidence="11" type="ORF">POM88_042650</name>
</gene>
<reference evidence="11" key="2">
    <citation type="submission" date="2023-05" db="EMBL/GenBank/DDBJ databases">
        <authorList>
            <person name="Schelkunov M.I."/>
        </authorList>
    </citation>
    <scope>NUCLEOTIDE SEQUENCE</scope>
    <source>
        <strain evidence="11">Hsosn_3</strain>
        <tissue evidence="11">Leaf</tissue>
    </source>
</reference>
<keyword evidence="4" id="KW-0964">Secreted</keyword>
<evidence type="ECO:0000256" key="8">
    <source>
        <dbReference type="PROSITE-ProRule" id="PRU10052"/>
    </source>
</evidence>
<keyword evidence="12" id="KW-1185">Reference proteome</keyword>
<evidence type="ECO:0000256" key="9">
    <source>
        <dbReference type="RuleBase" id="RU361169"/>
    </source>
</evidence>
<organism evidence="11 12">
    <name type="scientific">Heracleum sosnowskyi</name>
    <dbReference type="NCBI Taxonomy" id="360622"/>
    <lineage>
        <taxon>Eukaryota</taxon>
        <taxon>Viridiplantae</taxon>
        <taxon>Streptophyta</taxon>
        <taxon>Embryophyta</taxon>
        <taxon>Tracheophyta</taxon>
        <taxon>Spermatophyta</taxon>
        <taxon>Magnoliopsida</taxon>
        <taxon>eudicotyledons</taxon>
        <taxon>Gunneridae</taxon>
        <taxon>Pentapetalae</taxon>
        <taxon>asterids</taxon>
        <taxon>campanulids</taxon>
        <taxon>Apiales</taxon>
        <taxon>Apiaceae</taxon>
        <taxon>Apioideae</taxon>
        <taxon>apioid superclade</taxon>
        <taxon>Tordylieae</taxon>
        <taxon>Tordyliinae</taxon>
        <taxon>Heracleum</taxon>
    </lineage>
</organism>
<evidence type="ECO:0000256" key="10">
    <source>
        <dbReference type="SAM" id="SignalP"/>
    </source>
</evidence>
<evidence type="ECO:0000256" key="1">
    <source>
        <dbReference type="ARBA" id="ARBA00004191"/>
    </source>
</evidence>
<dbReference type="SUPFAM" id="SSF51126">
    <property type="entry name" value="Pectin lyase-like"/>
    <property type="match status" value="1"/>
</dbReference>
<keyword evidence="5 9" id="KW-0378">Hydrolase</keyword>
<feature type="signal peptide" evidence="10">
    <location>
        <begin position="1"/>
        <end position="24"/>
    </location>
</feature>
<sequence>MATTTGMLVVVSQLVFLLICSCTAQDDSSARFFDVTKYGAVANGKGENSKQFLRAWEDACQWNGNSVMYIPKGIYRLKSVDFKGPCKSFTAVRIVGDLKASTDVSGNNWISFEYVDRLLVGGGGTVDGQGATVWGTKGRPRPISMVFNFVNIARISNLNFINSKSVHLKILSSQKVIMSGIRITAPENSPNTDGICISKSENIKLLHSNIASGDDCVSMLSGTENVEIVDVTCGPGHGISVGSLGHSRGDKRDNRVTGLHVRNCTFIGTQNGVRIKTWAPSDPGLVSNFVFEDLHMKNAENPIIIDQHYCPSRSCNTQAQSSIQIKNVTFRNIWGESSTPVAVKIQCSSKAPCSEFKLHNINLAYNGREGVAKSECLNVHGQSYGLTHPPGCL</sequence>
<dbReference type="PROSITE" id="PS00502">
    <property type="entry name" value="POLYGALACTURONASE"/>
    <property type="match status" value="1"/>
</dbReference>
<keyword evidence="6 9" id="KW-0326">Glycosidase</keyword>
<dbReference type="GO" id="GO:0005975">
    <property type="term" value="P:carbohydrate metabolic process"/>
    <property type="evidence" value="ECO:0007669"/>
    <property type="project" value="InterPro"/>
</dbReference>
<comment type="caution">
    <text evidence="11">The sequence shown here is derived from an EMBL/GenBank/DDBJ whole genome shotgun (WGS) entry which is preliminary data.</text>
</comment>
<reference evidence="11" key="1">
    <citation type="submission" date="2023-02" db="EMBL/GenBank/DDBJ databases">
        <title>Genome of toxic invasive species Heracleum sosnowskyi carries increased number of genes despite the absence of recent whole-genome duplications.</title>
        <authorList>
            <person name="Schelkunov M."/>
            <person name="Shtratnikova V."/>
            <person name="Makarenko M."/>
            <person name="Klepikova A."/>
            <person name="Omelchenko D."/>
            <person name="Novikova G."/>
            <person name="Obukhova E."/>
            <person name="Bogdanov V."/>
            <person name="Penin A."/>
            <person name="Logacheva M."/>
        </authorList>
    </citation>
    <scope>NUCLEOTIDE SEQUENCE</scope>
    <source>
        <strain evidence="11">Hsosn_3</strain>
        <tissue evidence="11">Leaf</tissue>
    </source>
</reference>
<dbReference type="Gene3D" id="2.160.20.10">
    <property type="entry name" value="Single-stranded right-handed beta-helix, Pectin lyase-like"/>
    <property type="match status" value="1"/>
</dbReference>
<feature type="active site" evidence="8">
    <location>
        <position position="237"/>
    </location>
</feature>
<dbReference type="Proteomes" id="UP001237642">
    <property type="component" value="Unassembled WGS sequence"/>
</dbReference>
<dbReference type="AlphaFoldDB" id="A0AAD8HH20"/>
<dbReference type="InterPro" id="IPR012334">
    <property type="entry name" value="Pectin_lyas_fold"/>
</dbReference>
<dbReference type="InterPro" id="IPR000743">
    <property type="entry name" value="Glyco_hydro_28"/>
</dbReference>
<evidence type="ECO:0000256" key="5">
    <source>
        <dbReference type="ARBA" id="ARBA00022801"/>
    </source>
</evidence>
<dbReference type="SMART" id="SM00710">
    <property type="entry name" value="PbH1"/>
    <property type="match status" value="5"/>
</dbReference>
<keyword evidence="7" id="KW-0961">Cell wall biogenesis/degradation</keyword>
<dbReference type="GO" id="GO:0004650">
    <property type="term" value="F:polygalacturonase activity"/>
    <property type="evidence" value="ECO:0007669"/>
    <property type="project" value="InterPro"/>
</dbReference>
<name>A0AAD8HH20_9APIA</name>
<dbReference type="PANTHER" id="PTHR31375">
    <property type="match status" value="1"/>
</dbReference>
<keyword evidence="3" id="KW-0134">Cell wall</keyword>
<evidence type="ECO:0000256" key="3">
    <source>
        <dbReference type="ARBA" id="ARBA00022512"/>
    </source>
</evidence>
<comment type="similarity">
    <text evidence="2 9">Belongs to the glycosyl hydrolase 28 family.</text>
</comment>
<evidence type="ECO:0000256" key="4">
    <source>
        <dbReference type="ARBA" id="ARBA00022525"/>
    </source>
</evidence>
<dbReference type="InterPro" id="IPR011050">
    <property type="entry name" value="Pectin_lyase_fold/virulence"/>
</dbReference>
<proteinExistence type="inferred from homology"/>
<dbReference type="Pfam" id="PF00295">
    <property type="entry name" value="Glyco_hydro_28"/>
    <property type="match status" value="1"/>
</dbReference>
<protein>
    <submittedName>
        <fullName evidence="11">Exopolygalacturonase</fullName>
    </submittedName>
</protein>
<dbReference type="FunFam" id="2.160.20.10:FF:000004">
    <property type="entry name" value="Pectin lyase-like superfamily protein"/>
    <property type="match status" value="1"/>
</dbReference>
<evidence type="ECO:0000256" key="2">
    <source>
        <dbReference type="ARBA" id="ARBA00008834"/>
    </source>
</evidence>
<dbReference type="InterPro" id="IPR006626">
    <property type="entry name" value="PbH1"/>
</dbReference>